<dbReference type="EC" id="3.4.-.-" evidence="1"/>
<protein>
    <recommendedName>
        <fullName evidence="1">Dipeptidase</fullName>
        <ecNumber evidence="1">3.4.-.-</ecNumber>
    </recommendedName>
</protein>
<keyword evidence="1" id="KW-0645">Protease</keyword>
<sequence length="482" mass="51152">MIRTAAAGVPQSVWSPSWSCDSAVATPAGSATGVTIFGKNSDRPAGEAQPLRQRAARPEAGSTVRLAQIEIDDAPAFAHLGSAPFWCWGYESGVNEHRVAIGNEALFTRPLRAAVDAAGRGQEPEPGILGMELVRLGLERAATAHEAVAVITGLLERHGQWGSGKFGESAATGAYDNSFLIADPNEAWIVETAGREWAARRAGAVDSISNEPSIRTAADLLSDGATDLARGFGWAEPTPLDFAAAFADPLVPLQVSHIRRARSAELLERGRAAGGVDLAGMRGVLRDHLEDSFLGGPYFDAANPDFLTLCMHEAPSGFTWGNTASSMIAELSTDPADLGVVWWGAVTPCTTAYVPVFPAAVLPPDLTTPAARPAAPPSTFGQDRFDPASFWWRTQRALDSARASGHFAEVQAALRARLTPVEAELEARVAELRELWRDEPGAAPLVERAATLTADAVASIDRETEAGLRDAGAESRVDSRWY</sequence>
<comment type="similarity">
    <text evidence="1">Belongs to the peptidase C69 family.</text>
</comment>
<comment type="catalytic activity">
    <reaction evidence="1">
        <text>an L-aminoacyl-L-amino acid + H2O = 2 an L-alpha-amino acid</text>
        <dbReference type="Rhea" id="RHEA:48940"/>
        <dbReference type="ChEBI" id="CHEBI:15377"/>
        <dbReference type="ChEBI" id="CHEBI:59869"/>
        <dbReference type="ChEBI" id="CHEBI:77460"/>
    </reaction>
</comment>
<name>A0A852YDH8_9MICO</name>
<dbReference type="GO" id="GO:0070004">
    <property type="term" value="F:cysteine-type exopeptidase activity"/>
    <property type="evidence" value="ECO:0007669"/>
    <property type="project" value="InterPro"/>
</dbReference>
<dbReference type="AlphaFoldDB" id="A0A852YDH8"/>
<evidence type="ECO:0000256" key="1">
    <source>
        <dbReference type="RuleBase" id="RU364089"/>
    </source>
</evidence>
<evidence type="ECO:0000313" key="4">
    <source>
        <dbReference type="Proteomes" id="UP000553888"/>
    </source>
</evidence>
<comment type="caution">
    <text evidence="3">The sequence shown here is derived from an EMBL/GenBank/DDBJ whole genome shotgun (WGS) entry which is preliminary data.</text>
</comment>
<accession>A0A852YDH8</accession>
<dbReference type="GO" id="GO:0006508">
    <property type="term" value="P:proteolysis"/>
    <property type="evidence" value="ECO:0007669"/>
    <property type="project" value="UniProtKB-KW"/>
</dbReference>
<evidence type="ECO:0000313" key="3">
    <source>
        <dbReference type="EMBL" id="NYG97697.1"/>
    </source>
</evidence>
<dbReference type="EMBL" id="JACBZY010000001">
    <property type="protein sequence ID" value="NYG97697.1"/>
    <property type="molecule type" value="Genomic_DNA"/>
</dbReference>
<proteinExistence type="inferred from homology"/>
<dbReference type="GO" id="GO:0016805">
    <property type="term" value="F:dipeptidase activity"/>
    <property type="evidence" value="ECO:0007669"/>
    <property type="project" value="UniProtKB-KW"/>
</dbReference>
<dbReference type="Proteomes" id="UP000553888">
    <property type="component" value="Unassembled WGS sequence"/>
</dbReference>
<dbReference type="Pfam" id="PF03577">
    <property type="entry name" value="Peptidase_C69"/>
    <property type="match status" value="1"/>
</dbReference>
<dbReference type="PANTHER" id="PTHR12994">
    <property type="entry name" value="SECERNIN"/>
    <property type="match status" value="1"/>
</dbReference>
<dbReference type="PANTHER" id="PTHR12994:SF17">
    <property type="entry name" value="LD30995P"/>
    <property type="match status" value="1"/>
</dbReference>
<dbReference type="Gene3D" id="3.60.60.10">
    <property type="entry name" value="Penicillin V Acylase, Chain A"/>
    <property type="match status" value="1"/>
</dbReference>
<reference evidence="3 4" key="1">
    <citation type="submission" date="2020-07" db="EMBL/GenBank/DDBJ databases">
        <title>Sequencing the genomes of 1000 actinobacteria strains.</title>
        <authorList>
            <person name="Klenk H.-P."/>
        </authorList>
    </citation>
    <scope>NUCLEOTIDE SEQUENCE [LARGE SCALE GENOMIC DNA]</scope>
    <source>
        <strain evidence="3 4">DSM 23141</strain>
    </source>
</reference>
<gene>
    <name evidence="3" type="ORF">BJ979_000323</name>
</gene>
<organism evidence="3 4">
    <name type="scientific">Schumannella luteola</name>
    <dbReference type="NCBI Taxonomy" id="472059"/>
    <lineage>
        <taxon>Bacteria</taxon>
        <taxon>Bacillati</taxon>
        <taxon>Actinomycetota</taxon>
        <taxon>Actinomycetes</taxon>
        <taxon>Micrococcales</taxon>
        <taxon>Microbacteriaceae</taxon>
        <taxon>Schumannella</taxon>
    </lineage>
</organism>
<evidence type="ECO:0000256" key="2">
    <source>
        <dbReference type="SAM" id="MobiDB-lite"/>
    </source>
</evidence>
<keyword evidence="1" id="KW-0224">Dipeptidase</keyword>
<feature type="region of interest" description="Disordered" evidence="2">
    <location>
        <begin position="37"/>
        <end position="59"/>
    </location>
</feature>
<keyword evidence="1" id="KW-0378">Hydrolase</keyword>
<keyword evidence="4" id="KW-1185">Reference proteome</keyword>
<dbReference type="InterPro" id="IPR005322">
    <property type="entry name" value="Peptidase_C69"/>
</dbReference>
<dbReference type="RefSeq" id="WP_218853410.1">
    <property type="nucleotide sequence ID" value="NZ_JACBZY010000001.1"/>
</dbReference>